<dbReference type="STRING" id="451379.A0A0N5ANR4"/>
<evidence type="ECO:0000256" key="2">
    <source>
        <dbReference type="ARBA" id="ARBA00007738"/>
    </source>
</evidence>
<accession>A0A0N5ANR4</accession>
<evidence type="ECO:0000256" key="6">
    <source>
        <dbReference type="ARBA" id="ARBA00022853"/>
    </source>
</evidence>
<dbReference type="InterPro" id="IPR023696">
    <property type="entry name" value="Ureohydrolase_dom_sf"/>
</dbReference>
<dbReference type="PRINTS" id="PR01270">
    <property type="entry name" value="HDASUPER"/>
</dbReference>
<evidence type="ECO:0000313" key="13">
    <source>
        <dbReference type="Proteomes" id="UP000046393"/>
    </source>
</evidence>
<dbReference type="Proteomes" id="UP000046393">
    <property type="component" value="Unplaced"/>
</dbReference>
<comment type="similarity">
    <text evidence="2">Belongs to the histone deacetylase family. HD type 2 subfamily.</text>
</comment>
<organism evidence="13 14">
    <name type="scientific">Syphacia muris</name>
    <dbReference type="NCBI Taxonomy" id="451379"/>
    <lineage>
        <taxon>Eukaryota</taxon>
        <taxon>Metazoa</taxon>
        <taxon>Ecdysozoa</taxon>
        <taxon>Nematoda</taxon>
        <taxon>Chromadorea</taxon>
        <taxon>Rhabditida</taxon>
        <taxon>Spirurina</taxon>
        <taxon>Oxyuridomorpha</taxon>
        <taxon>Oxyuroidea</taxon>
        <taxon>Oxyuridae</taxon>
        <taxon>Syphacia</taxon>
    </lineage>
</organism>
<dbReference type="InterPro" id="IPR023801">
    <property type="entry name" value="His_deacetylse_dom"/>
</dbReference>
<keyword evidence="4" id="KW-0678">Repressor</keyword>
<dbReference type="GO" id="GO:0040029">
    <property type="term" value="P:epigenetic regulation of gene expression"/>
    <property type="evidence" value="ECO:0007669"/>
    <property type="project" value="TreeGrafter"/>
</dbReference>
<evidence type="ECO:0000256" key="8">
    <source>
        <dbReference type="ARBA" id="ARBA00023163"/>
    </source>
</evidence>
<dbReference type="InterPro" id="IPR000286">
    <property type="entry name" value="HDACs"/>
</dbReference>
<keyword evidence="9" id="KW-0539">Nucleus</keyword>
<evidence type="ECO:0000256" key="5">
    <source>
        <dbReference type="ARBA" id="ARBA00022801"/>
    </source>
</evidence>
<feature type="region of interest" description="Disordered" evidence="11">
    <location>
        <begin position="98"/>
        <end position="137"/>
    </location>
</feature>
<keyword evidence="5" id="KW-0378">Hydrolase</keyword>
<keyword evidence="6" id="KW-0156">Chromatin regulator</keyword>
<comment type="catalytic activity">
    <reaction evidence="10">
        <text>N(6)-acetyl-L-lysyl-[histone] + H2O = L-lysyl-[histone] + acetate</text>
        <dbReference type="Rhea" id="RHEA:58196"/>
        <dbReference type="Rhea" id="RHEA-COMP:9845"/>
        <dbReference type="Rhea" id="RHEA-COMP:11338"/>
        <dbReference type="ChEBI" id="CHEBI:15377"/>
        <dbReference type="ChEBI" id="CHEBI:29969"/>
        <dbReference type="ChEBI" id="CHEBI:30089"/>
        <dbReference type="ChEBI" id="CHEBI:61930"/>
        <dbReference type="EC" id="3.5.1.98"/>
    </reaction>
</comment>
<feature type="compositionally biased region" description="Polar residues" evidence="11">
    <location>
        <begin position="98"/>
        <end position="112"/>
    </location>
</feature>
<evidence type="ECO:0000256" key="9">
    <source>
        <dbReference type="ARBA" id="ARBA00023242"/>
    </source>
</evidence>
<feature type="domain" description="Histone deacetylase" evidence="12">
    <location>
        <begin position="486"/>
        <end position="799"/>
    </location>
</feature>
<evidence type="ECO:0000313" key="14">
    <source>
        <dbReference type="WBParaSite" id="SMUV_0000626101-mRNA-1"/>
    </source>
</evidence>
<proteinExistence type="inferred from homology"/>
<dbReference type="GO" id="GO:0000118">
    <property type="term" value="C:histone deacetylase complex"/>
    <property type="evidence" value="ECO:0007669"/>
    <property type="project" value="TreeGrafter"/>
</dbReference>
<protein>
    <recommendedName>
        <fullName evidence="3">histone deacetylase</fullName>
        <ecNumber evidence="3">3.5.1.98</ecNumber>
    </recommendedName>
</protein>
<name>A0A0N5ANR4_9BILA</name>
<evidence type="ECO:0000256" key="7">
    <source>
        <dbReference type="ARBA" id="ARBA00023015"/>
    </source>
</evidence>
<evidence type="ECO:0000256" key="11">
    <source>
        <dbReference type="SAM" id="MobiDB-lite"/>
    </source>
</evidence>
<dbReference type="Pfam" id="PF00850">
    <property type="entry name" value="Hist_deacetyl"/>
    <property type="match status" value="1"/>
</dbReference>
<dbReference type="EC" id="3.5.1.98" evidence="3"/>
<sequence length="865" mass="94722">MSSDNVEGFSSNNSNFEPLPLEISTDVSAKNKTPLLQQLQQRETMDLLTEFQSSRTNFPANLQHLSCLQLLRQVKQQQCSSSQVAQPTTRAVCSISENITESETQQMSPTSRSEGHSGRIRRSLHRSLSSSAQTISQTTRDRLKNMIALKKNRNKAENSSGLSSSAVSSSWIQSAIPSSSSGIHFKKVTKIKEIILILNIFCTDSWSHVENCSKQHINSPLATSVPAITVAVSSPHYEPYPLPVITHASRATLSPEHQLRKVNSEPNLKMRIRAKLLSKGSSPVQAHQNSAFSYPHSLERSESDVPMDTGLNEANLVDRGSSLITAPVLQSPSLPNLIGNQLQMEMSALFAQAQLSQFLSMPSLYKNSFAVPSCSGWNPGNSESEGCLRNCTKLDAREVGQSLPFGGYQSLLKQQIRDLILRRKSLVREEPEDEAAVETQLLSKISSGSAVSLPSEVSNVIRFKTGLVYDSSMVKHQCICGNNGRHVEHGGRIQSIWSRLQERGLIDRCERVAVRKASLDTLRTMHSYNYVTFFAVSPTAFMKGDNSQIPVKSFVQLPCGGLGVDTDTYFNDATTPLAIKTAVGSLVELISQVAEGTLRNGFACIRPPGHHAEYNQAMGFCFVNNVAIAVKHLQQHYRKQCPRVAIIDWDVHHGNGTQSLFESDPSVLYISLHRHDYGNFFPGTGAVTEVGTGKGKGYTVNIPFSGEPMSDADYLAAWRVVVMPILQIFQPSFIMVSAGFDAAKGHPAALGGYDLSPQIFGFFTRQLMEFADGRVVLALEGGYDLAAISDSAEECVKVLCGISEEAGKLSVEALNDIPKLSAQEAIQKAVAIHKKHWPLLKVVQGIGISELCWQSISQRFSALSV</sequence>
<comment type="subcellular location">
    <subcellularLocation>
        <location evidence="1">Nucleus</location>
    </subcellularLocation>
</comment>
<dbReference type="SUPFAM" id="SSF52768">
    <property type="entry name" value="Arginase/deacetylase"/>
    <property type="match status" value="1"/>
</dbReference>
<dbReference type="GO" id="GO:0141221">
    <property type="term" value="F:histone deacetylase activity, hydrolytic mechanism"/>
    <property type="evidence" value="ECO:0007669"/>
    <property type="project" value="UniProtKB-EC"/>
</dbReference>
<dbReference type="AlphaFoldDB" id="A0A0N5ANR4"/>
<evidence type="ECO:0000256" key="10">
    <source>
        <dbReference type="ARBA" id="ARBA00048287"/>
    </source>
</evidence>
<keyword evidence="8" id="KW-0804">Transcription</keyword>
<keyword evidence="7" id="KW-0805">Transcription regulation</keyword>
<keyword evidence="13" id="KW-1185">Reference proteome</keyword>
<dbReference type="PANTHER" id="PTHR10625:SF5">
    <property type="entry name" value="HISTONE DEACETYLASE"/>
    <property type="match status" value="1"/>
</dbReference>
<dbReference type="InterPro" id="IPR037138">
    <property type="entry name" value="His_deacetylse_dom_sf"/>
</dbReference>
<dbReference type="PANTHER" id="PTHR10625">
    <property type="entry name" value="HISTONE DEACETYLASE HDAC1-RELATED"/>
    <property type="match status" value="1"/>
</dbReference>
<dbReference type="Gene3D" id="3.40.800.20">
    <property type="entry name" value="Histone deacetylase domain"/>
    <property type="match status" value="1"/>
</dbReference>
<dbReference type="WBParaSite" id="SMUV_0000626101-mRNA-1">
    <property type="protein sequence ID" value="SMUV_0000626101-mRNA-1"/>
    <property type="gene ID" value="SMUV_0000626101"/>
</dbReference>
<evidence type="ECO:0000256" key="1">
    <source>
        <dbReference type="ARBA" id="ARBA00004123"/>
    </source>
</evidence>
<evidence type="ECO:0000259" key="12">
    <source>
        <dbReference type="Pfam" id="PF00850"/>
    </source>
</evidence>
<evidence type="ECO:0000256" key="4">
    <source>
        <dbReference type="ARBA" id="ARBA00022491"/>
    </source>
</evidence>
<reference evidence="14" key="1">
    <citation type="submission" date="2017-02" db="UniProtKB">
        <authorList>
            <consortium name="WormBaseParasite"/>
        </authorList>
    </citation>
    <scope>IDENTIFICATION</scope>
</reference>
<evidence type="ECO:0000256" key="3">
    <source>
        <dbReference type="ARBA" id="ARBA00012111"/>
    </source>
</evidence>